<keyword evidence="7" id="KW-0813">Transport</keyword>
<reference evidence="18" key="2">
    <citation type="submission" date="2025-09" db="UniProtKB">
        <authorList>
            <consortium name="Ensembl"/>
        </authorList>
    </citation>
    <scope>IDENTIFICATION</scope>
</reference>
<feature type="compositionally biased region" description="Basic and acidic residues" evidence="16">
    <location>
        <begin position="327"/>
        <end position="339"/>
    </location>
</feature>
<evidence type="ECO:0000256" key="9">
    <source>
        <dbReference type="ARBA" id="ARBA00022553"/>
    </source>
</evidence>
<dbReference type="Gene3D" id="1.10.220.20">
    <property type="match status" value="1"/>
</dbReference>
<feature type="domain" description="SEC7" evidence="17">
    <location>
        <begin position="582"/>
        <end position="776"/>
    </location>
</feature>
<reference evidence="18" key="1">
    <citation type="submission" date="2025-08" db="UniProtKB">
        <authorList>
            <consortium name="Ensembl"/>
        </authorList>
    </citation>
    <scope>IDENTIFICATION</scope>
</reference>
<dbReference type="Gene3D" id="1.10.1000.11">
    <property type="entry name" value="Arf Nucleotide-binding Site Opener,domain 2"/>
    <property type="match status" value="1"/>
</dbReference>
<dbReference type="SUPFAM" id="SSF48425">
    <property type="entry name" value="Sec7 domain"/>
    <property type="match status" value="1"/>
</dbReference>
<dbReference type="Ensembl" id="ENSOTST00005083654.2">
    <property type="protein sequence ID" value="ENSOTSP00005077195.2"/>
    <property type="gene ID" value="ENSOTSG00005036267.2"/>
</dbReference>
<evidence type="ECO:0000256" key="6">
    <source>
        <dbReference type="ARBA" id="ARBA00004601"/>
    </source>
</evidence>
<dbReference type="Pfam" id="PF12783">
    <property type="entry name" value="Sec7-like_HUS"/>
    <property type="match status" value="1"/>
</dbReference>
<keyword evidence="9" id="KW-0597">Phosphoprotein</keyword>
<dbReference type="GO" id="GO:0005085">
    <property type="term" value="F:guanyl-nucleotide exchange factor activity"/>
    <property type="evidence" value="ECO:0007669"/>
    <property type="project" value="UniProtKB-KW"/>
</dbReference>
<evidence type="ECO:0000256" key="3">
    <source>
        <dbReference type="ARBA" id="ARBA00004399"/>
    </source>
</evidence>
<proteinExistence type="predicted"/>
<keyword evidence="10" id="KW-0344">Guanine-nucleotide releasing factor</keyword>
<evidence type="ECO:0000256" key="1">
    <source>
        <dbReference type="ARBA" id="ARBA00004170"/>
    </source>
</evidence>
<evidence type="ECO:0000313" key="18">
    <source>
        <dbReference type="Ensembl" id="ENSOTSP00005077195.2"/>
    </source>
</evidence>
<dbReference type="Proteomes" id="UP000694402">
    <property type="component" value="Unassembled WGS sequence"/>
</dbReference>
<protein>
    <recommendedName>
        <fullName evidence="15">Golgi-specific brefeldin A-resistance guanine nucleotide exchange factor 1</fullName>
    </recommendedName>
</protein>
<evidence type="ECO:0000256" key="12">
    <source>
        <dbReference type="ARBA" id="ARBA00022927"/>
    </source>
</evidence>
<evidence type="ECO:0000256" key="10">
    <source>
        <dbReference type="ARBA" id="ARBA00022658"/>
    </source>
</evidence>
<feature type="region of interest" description="Disordered" evidence="16">
    <location>
        <begin position="1188"/>
        <end position="1212"/>
    </location>
</feature>
<comment type="subcellular location">
    <subcellularLocation>
        <location evidence="4">Cytoplasm</location>
    </subcellularLocation>
    <subcellularLocation>
        <location evidence="3">Endoplasmic reticulum-Golgi intermediate compartment</location>
    </subcellularLocation>
    <subcellularLocation>
        <location evidence="2">Golgi apparatus</location>
        <location evidence="2">cis-Golgi network</location>
    </subcellularLocation>
    <subcellularLocation>
        <location evidence="6">Golgi apparatus</location>
        <location evidence="6">trans-Golgi network</location>
    </subcellularLocation>
    <subcellularLocation>
        <location evidence="5">Lipid droplet</location>
    </subcellularLocation>
    <subcellularLocation>
        <location evidence="1">Membrane</location>
        <topology evidence="1">Peripheral membrane protein</topology>
    </subcellularLocation>
</comment>
<keyword evidence="11" id="KW-0551">Lipid droplet</keyword>
<feature type="region of interest" description="Disordered" evidence="16">
    <location>
        <begin position="300"/>
        <end position="372"/>
    </location>
</feature>
<feature type="region of interest" description="Disordered" evidence="16">
    <location>
        <begin position="1327"/>
        <end position="1376"/>
    </location>
</feature>
<evidence type="ECO:0000313" key="19">
    <source>
        <dbReference type="Proteomes" id="UP000694402"/>
    </source>
</evidence>
<keyword evidence="19" id="KW-1185">Reference proteome</keyword>
<feature type="compositionally biased region" description="Pro residues" evidence="16">
    <location>
        <begin position="1663"/>
        <end position="1673"/>
    </location>
</feature>
<feature type="region of interest" description="Disordered" evidence="16">
    <location>
        <begin position="1714"/>
        <end position="1733"/>
    </location>
</feature>
<dbReference type="CDD" id="cd00171">
    <property type="entry name" value="Sec7"/>
    <property type="match status" value="1"/>
</dbReference>
<evidence type="ECO:0000256" key="13">
    <source>
        <dbReference type="ARBA" id="ARBA00023034"/>
    </source>
</evidence>
<accession>A0A8C8IB13</accession>
<keyword evidence="12" id="KW-0653">Protein transport</keyword>
<dbReference type="FunFam" id="1.10.1000.11:FF:000007">
    <property type="entry name" value="Golgi-specific brefeldin A-resistance guanine nucleotide exchange factor 1"/>
    <property type="match status" value="1"/>
</dbReference>
<evidence type="ECO:0000256" key="7">
    <source>
        <dbReference type="ARBA" id="ARBA00022448"/>
    </source>
</evidence>
<evidence type="ECO:0000256" key="5">
    <source>
        <dbReference type="ARBA" id="ARBA00004502"/>
    </source>
</evidence>
<dbReference type="GO" id="GO:0005811">
    <property type="term" value="C:lipid droplet"/>
    <property type="evidence" value="ECO:0007669"/>
    <property type="project" value="UniProtKB-SubCell"/>
</dbReference>
<dbReference type="InterPro" id="IPR056604">
    <property type="entry name" value="GBF1-like_TPR"/>
</dbReference>
<dbReference type="PROSITE" id="PS50190">
    <property type="entry name" value="SEC7"/>
    <property type="match status" value="1"/>
</dbReference>
<dbReference type="InterPro" id="IPR023394">
    <property type="entry name" value="Sec7_C_sf"/>
</dbReference>
<organism evidence="18 19">
    <name type="scientific">Oncorhynchus tshawytscha</name>
    <name type="common">Chinook salmon</name>
    <name type="synonym">Salmo tshawytscha</name>
    <dbReference type="NCBI Taxonomy" id="74940"/>
    <lineage>
        <taxon>Eukaryota</taxon>
        <taxon>Metazoa</taxon>
        <taxon>Chordata</taxon>
        <taxon>Craniata</taxon>
        <taxon>Vertebrata</taxon>
        <taxon>Euteleostomi</taxon>
        <taxon>Actinopterygii</taxon>
        <taxon>Neopterygii</taxon>
        <taxon>Teleostei</taxon>
        <taxon>Protacanthopterygii</taxon>
        <taxon>Salmoniformes</taxon>
        <taxon>Salmonidae</taxon>
        <taxon>Salmoninae</taxon>
        <taxon>Oncorhynchus</taxon>
    </lineage>
</organism>
<name>A0A8C8IB13_ONCTS</name>
<evidence type="ECO:0000256" key="16">
    <source>
        <dbReference type="SAM" id="MobiDB-lite"/>
    </source>
</evidence>
<evidence type="ECO:0000256" key="15">
    <source>
        <dbReference type="ARBA" id="ARBA00069794"/>
    </source>
</evidence>
<evidence type="ECO:0000256" key="2">
    <source>
        <dbReference type="ARBA" id="ARBA00004222"/>
    </source>
</evidence>
<evidence type="ECO:0000259" key="17">
    <source>
        <dbReference type="PROSITE" id="PS50190"/>
    </source>
</evidence>
<evidence type="ECO:0000256" key="8">
    <source>
        <dbReference type="ARBA" id="ARBA00022490"/>
    </source>
</evidence>
<dbReference type="GO" id="GO:0015031">
    <property type="term" value="P:protein transport"/>
    <property type="evidence" value="ECO:0007669"/>
    <property type="project" value="UniProtKB-KW"/>
</dbReference>
<feature type="compositionally biased region" description="Basic and acidic residues" evidence="16">
    <location>
        <begin position="1196"/>
        <end position="1206"/>
    </location>
</feature>
<dbReference type="GO" id="GO:0032012">
    <property type="term" value="P:regulation of ARF protein signal transduction"/>
    <property type="evidence" value="ECO:0007669"/>
    <property type="project" value="InterPro"/>
</dbReference>
<evidence type="ECO:0000256" key="14">
    <source>
        <dbReference type="ARBA" id="ARBA00023136"/>
    </source>
</evidence>
<dbReference type="InterPro" id="IPR000904">
    <property type="entry name" value="Sec7_dom"/>
</dbReference>
<feature type="compositionally biased region" description="Basic residues" evidence="16">
    <location>
        <begin position="227"/>
        <end position="241"/>
    </location>
</feature>
<dbReference type="GO" id="GO:0016197">
    <property type="term" value="P:endosomal transport"/>
    <property type="evidence" value="ECO:0007669"/>
    <property type="project" value="UniProtKB-ARBA"/>
</dbReference>
<keyword evidence="14" id="KW-0472">Membrane</keyword>
<dbReference type="Pfam" id="PF23325">
    <property type="entry name" value="TPR_28"/>
    <property type="match status" value="1"/>
</dbReference>
<feature type="compositionally biased region" description="Low complexity" evidence="16">
    <location>
        <begin position="309"/>
        <end position="324"/>
    </location>
</feature>
<dbReference type="GO" id="GO:0005794">
    <property type="term" value="C:Golgi apparatus"/>
    <property type="evidence" value="ECO:0007669"/>
    <property type="project" value="UniProtKB-SubCell"/>
</dbReference>
<feature type="region of interest" description="Disordered" evidence="16">
    <location>
        <begin position="1636"/>
        <end position="1675"/>
    </location>
</feature>
<dbReference type="PANTHER" id="PTHR10663:SF388">
    <property type="entry name" value="GOLGI-SPECIFIC BREFELDIN A-RESISTANCE GUANINE NUCLEOTIDE EXCHANGE FACTOR 1"/>
    <property type="match status" value="1"/>
</dbReference>
<dbReference type="InterPro" id="IPR035999">
    <property type="entry name" value="Sec7_dom_sf"/>
</dbReference>
<evidence type="ECO:0000256" key="11">
    <source>
        <dbReference type="ARBA" id="ARBA00022677"/>
    </source>
</evidence>
<dbReference type="GO" id="GO:0010256">
    <property type="term" value="P:endomembrane system organization"/>
    <property type="evidence" value="ECO:0007669"/>
    <property type="project" value="UniProtKB-ARBA"/>
</dbReference>
<dbReference type="GO" id="GO:0005793">
    <property type="term" value="C:endoplasmic reticulum-Golgi intermediate compartment"/>
    <property type="evidence" value="ECO:0007669"/>
    <property type="project" value="UniProtKB-SubCell"/>
</dbReference>
<dbReference type="InterPro" id="IPR032691">
    <property type="entry name" value="Mon2/Sec7/BIG1-like_HUS"/>
</dbReference>
<dbReference type="PANTHER" id="PTHR10663">
    <property type="entry name" value="GUANYL-NUCLEOTIDE EXCHANGE FACTOR"/>
    <property type="match status" value="1"/>
</dbReference>
<evidence type="ECO:0000256" key="4">
    <source>
        <dbReference type="ARBA" id="ARBA00004496"/>
    </source>
</evidence>
<dbReference type="GeneTree" id="ENSGT00940000156925"/>
<dbReference type="SMART" id="SM00222">
    <property type="entry name" value="Sec7"/>
    <property type="match status" value="1"/>
</dbReference>
<keyword evidence="13" id="KW-0333">Golgi apparatus</keyword>
<keyword evidence="8" id="KW-0963">Cytoplasm</keyword>
<dbReference type="Pfam" id="PF01369">
    <property type="entry name" value="Sec7"/>
    <property type="match status" value="1"/>
</dbReference>
<dbReference type="GO" id="GO:0016020">
    <property type="term" value="C:membrane"/>
    <property type="evidence" value="ECO:0007669"/>
    <property type="project" value="UniProtKB-SubCell"/>
</dbReference>
<sequence>MVDKNIYIVQGEIITVVSAIKRNSRWNTHTPLDEEQDPLLNSFSHLKETLNNIKELSDVEPNVFLRPFLEVVRSEDTTGPITGLALTSVNKFLSYGLIDANHEAAAEAIENMADAVTHARFVGTDPASDEVVLMKILQVLRTLLLTPVGAHLTNESVCEIMQSCFRICFEVRLSELLRKSAEHTLVDMVQLLFSRLPQFKEEAKSFVGANMKKLKMRAGGMSESSKWKKQKRSPRPPHHMVRSASGGLEQAPPATLSHNNLTGGDLFIEQVSLSVPDSMASSMSSPTDSGLDTCSKATSREDLTDLDQSSSVATTPGTATSPSTEPGRLDAQSEGRQVDRAQSASVESIPEVLEDRDSVTEQSDSASIHDMDYVNPRGVRFTPQQTQRDGATLIPYGLPCLRELFRFLISLTNPHDRHNTDAMMHMGLQLLTVALEAAHIAPYQSLLGLVKDELCRHLFQNAFPVSGQLYTTHLLSLEALLTVIDSTEAHCQAKVLNSTAQQDQSAETVLVEGEGSTNDHVDTTTGMQISIKHLITGLAFRSIAMNEIELKVKIVFILFLLAEKKEPTKPQRFSSCLPDSQELLDIRNKKKLLNSGTEQFNQKPKKGIQFLQEKGLLSSPMDNNEVAQWLRENPRLDKKQIGEFISDRKHMELLDSFVNTFTFQGLRIDEALRLYLEAFRLPGEAPVIHRLLETFTDTCANGKVESERVSLHDQRRGLRLAYAVIMLNTDQHNNNVRKQNIPMTVEQFKKNLKGVNGNTDFDQDMLEDIYNAIKNDEIVMPDEQSGLVKENYVWSVLLHRGATSEGVFLHVPAGSYDHDLFTMTWGPTIAALSYVFDKSLDDAIIQKAIAGFRKCAMISAHCGFSDVFDNLIISLCKFTTLSSESAENLPTVFGSNGKAQVAAKTVFHLAHRHGDILREGWKNIMDSMLQLFRAELLPKAMVEVEDFVEPNGKISLQREETPSNRGESAVLSFVNWLTLSGAEQSGLRGPSTENQEAKQAAMLCIKQCDPEKLITESKFLQLESLQELMKALISVTPDEETYDEEDAAFCLEMLLRIVMENRDRVSCVWQTVRDHLCHLCVQATESCFLVERAVVGLIRLAIRLLRREDISSQVLLSLRLLLMMKPHVLARVSREVAYGLHELLKTNAANIHCTDDWFTLFSLIECIGAGIKPPASFQVTSTSPDIDTGALSDSELSSHHHSEVSLDRGYTSDSEVYTEHGKSRMPRSVTDVDVASSGWLVVGKDDLDINKVPASGSKPLLNPLVNQYSLTLGQDMGFHDTKSLIKCVESLSFIVRDAAHVTPENFELCVKAIRVFVEASLNGGYRTHEKKKNHKYDSQKSRVRRKPREKEGASRRAKASSQRPSRSHSDDEEDEGVPASYHTVSLQVSQDLLDLMHTLHTRAASIYSSWALEQRHLEVAGKKIEADSQTLWTSCWCPLLQGIAWLCCDARRQVRMQALTYLQRALLVHDLQTLDAVEWESCFNKVLFPLLTKLLDNISPADVGGMEETRMRACTLLSKVFLQHLSPLLSLPTFAALWLTILDFMDKYMHAGSSDLLLEAIPESLKNMLLVMDTAGIFHSVDSRTGYSDLWEITWERINCFLPNLREELFKQTVIPQPGRGPHTIPASIKALFSPISSPPPTQAPSPVPAAPTEPKTFSRPASCPPRSLPPESFPHESVPLILQPLASHLQVGGVPPMSLPIILNPALIEASSPVPLLPAPRPTDLSDTPEVK</sequence>
<feature type="region of interest" description="Disordered" evidence="16">
    <location>
        <begin position="217"/>
        <end position="261"/>
    </location>
</feature>
<dbReference type="FunFam" id="1.10.220.20:FF:000004">
    <property type="entry name" value="Golgi-specific brefeldin A-resistance guanine nucleotide exchange factor 1"/>
    <property type="match status" value="1"/>
</dbReference>
<gene>
    <name evidence="18" type="primary">GBF1</name>
</gene>
<feature type="compositionally biased region" description="Pro residues" evidence="16">
    <location>
        <begin position="1637"/>
        <end position="1652"/>
    </location>
</feature>